<dbReference type="InterPro" id="IPR033136">
    <property type="entry name" value="DNA_ligase_CS"/>
</dbReference>
<evidence type="ECO:0000256" key="10">
    <source>
        <dbReference type="ARBA" id="ARBA00023027"/>
    </source>
</evidence>
<dbReference type="EMBL" id="AWVF01000093">
    <property type="protein sequence ID" value="ERJ96851.1"/>
    <property type="molecule type" value="Genomic_DNA"/>
</dbReference>
<dbReference type="SUPFAM" id="SSF56091">
    <property type="entry name" value="DNA ligase/mRNA capping enzyme, catalytic domain"/>
    <property type="match status" value="1"/>
</dbReference>
<evidence type="ECO:0000256" key="12">
    <source>
        <dbReference type="ARBA" id="ARBA00023211"/>
    </source>
</evidence>
<feature type="binding site" evidence="15">
    <location>
        <position position="135"/>
    </location>
    <ligand>
        <name>NAD(+)</name>
        <dbReference type="ChEBI" id="CHEBI:57540"/>
    </ligand>
</feature>
<dbReference type="PIRSF" id="PIRSF001604">
    <property type="entry name" value="LigA"/>
    <property type="match status" value="1"/>
</dbReference>
<evidence type="ECO:0000256" key="9">
    <source>
        <dbReference type="ARBA" id="ARBA00022842"/>
    </source>
</evidence>
<keyword evidence="11 15" id="KW-0234">DNA repair</keyword>
<dbReference type="Pfam" id="PF12826">
    <property type="entry name" value="HHH_2"/>
    <property type="match status" value="1"/>
</dbReference>
<proteinExistence type="inferred from homology"/>
<comment type="similarity">
    <text evidence="14 15">Belongs to the NAD-dependent DNA ligase family. LigA subfamily.</text>
</comment>
<evidence type="ECO:0000256" key="7">
    <source>
        <dbReference type="ARBA" id="ARBA00022763"/>
    </source>
</evidence>
<dbReference type="PANTHER" id="PTHR23389:SF9">
    <property type="entry name" value="DNA LIGASE"/>
    <property type="match status" value="1"/>
</dbReference>
<name>U2KE95_9FIRM</name>
<dbReference type="OrthoDB" id="9759736at2"/>
<comment type="catalytic activity">
    <reaction evidence="13 15 16">
        <text>NAD(+) + (deoxyribonucleotide)n-3'-hydroxyl + 5'-phospho-(deoxyribonucleotide)m = (deoxyribonucleotide)n+m + AMP + beta-nicotinamide D-nucleotide.</text>
        <dbReference type="EC" id="6.5.1.2"/>
    </reaction>
</comment>
<dbReference type="Gene3D" id="1.10.287.610">
    <property type="entry name" value="Helix hairpin bin"/>
    <property type="match status" value="1"/>
</dbReference>
<keyword evidence="7 15" id="KW-0227">DNA damage</keyword>
<comment type="cofactor">
    <cofactor evidence="15">
        <name>Mg(2+)</name>
        <dbReference type="ChEBI" id="CHEBI:18420"/>
    </cofactor>
    <cofactor evidence="15">
        <name>Mn(2+)</name>
        <dbReference type="ChEBI" id="CHEBI:29035"/>
    </cofactor>
</comment>
<organism evidence="18 19">
    <name type="scientific">Ruminococcus callidus ATCC 27760</name>
    <dbReference type="NCBI Taxonomy" id="411473"/>
    <lineage>
        <taxon>Bacteria</taxon>
        <taxon>Bacillati</taxon>
        <taxon>Bacillota</taxon>
        <taxon>Clostridia</taxon>
        <taxon>Eubacteriales</taxon>
        <taxon>Oscillospiraceae</taxon>
        <taxon>Ruminococcus</taxon>
    </lineage>
</organism>
<dbReference type="GO" id="GO:0046872">
    <property type="term" value="F:metal ion binding"/>
    <property type="evidence" value="ECO:0007669"/>
    <property type="project" value="UniProtKB-KW"/>
</dbReference>
<keyword evidence="5 15" id="KW-0235">DNA replication</keyword>
<dbReference type="SMART" id="SM00278">
    <property type="entry name" value="HhH1"/>
    <property type="match status" value="3"/>
</dbReference>
<dbReference type="GO" id="GO:0003677">
    <property type="term" value="F:DNA binding"/>
    <property type="evidence" value="ECO:0007669"/>
    <property type="project" value="InterPro"/>
</dbReference>
<keyword evidence="10 15" id="KW-0520">NAD</keyword>
<evidence type="ECO:0000313" key="18">
    <source>
        <dbReference type="EMBL" id="ERJ96851.1"/>
    </source>
</evidence>
<dbReference type="HAMAP" id="MF_01588">
    <property type="entry name" value="DNA_ligase_A"/>
    <property type="match status" value="1"/>
</dbReference>
<dbReference type="PATRIC" id="fig|411473.3.peg.629"/>
<dbReference type="SUPFAM" id="SSF52113">
    <property type="entry name" value="BRCT domain"/>
    <property type="match status" value="1"/>
</dbReference>
<feature type="binding site" evidence="15">
    <location>
        <begin position="34"/>
        <end position="38"/>
    </location>
    <ligand>
        <name>NAD(+)</name>
        <dbReference type="ChEBI" id="CHEBI:57540"/>
    </ligand>
</feature>
<keyword evidence="4 15" id="KW-0436">Ligase</keyword>
<dbReference type="SMART" id="SM00532">
    <property type="entry name" value="LIGANc"/>
    <property type="match status" value="1"/>
</dbReference>
<dbReference type="NCBIfam" id="NF005932">
    <property type="entry name" value="PRK07956.1"/>
    <property type="match status" value="1"/>
</dbReference>
<dbReference type="InterPro" id="IPR041663">
    <property type="entry name" value="DisA/LigA_HHH"/>
</dbReference>
<dbReference type="GO" id="GO:0006260">
    <property type="term" value="P:DNA replication"/>
    <property type="evidence" value="ECO:0007669"/>
    <property type="project" value="UniProtKB-KW"/>
</dbReference>
<dbReference type="Gene3D" id="3.30.470.30">
    <property type="entry name" value="DNA ligase/mRNA capping enzyme"/>
    <property type="match status" value="1"/>
</dbReference>
<feature type="binding site" evidence="15">
    <location>
        <position position="426"/>
    </location>
    <ligand>
        <name>Zn(2+)</name>
        <dbReference type="ChEBI" id="CHEBI:29105"/>
    </ligand>
</feature>
<dbReference type="STRING" id="411473.RUMCAL_00778"/>
<feature type="binding site" evidence="15">
    <location>
        <position position="287"/>
    </location>
    <ligand>
        <name>NAD(+)</name>
        <dbReference type="ChEBI" id="CHEBI:57540"/>
    </ligand>
</feature>
<dbReference type="GO" id="GO:0003911">
    <property type="term" value="F:DNA ligase (NAD+) activity"/>
    <property type="evidence" value="ECO:0007669"/>
    <property type="project" value="UniProtKB-UniRule"/>
</dbReference>
<dbReference type="CDD" id="cd00114">
    <property type="entry name" value="LIGANc"/>
    <property type="match status" value="1"/>
</dbReference>
<dbReference type="PROSITE" id="PS01055">
    <property type="entry name" value="DNA_LIGASE_N1"/>
    <property type="match status" value="1"/>
</dbReference>
<evidence type="ECO:0000256" key="2">
    <source>
        <dbReference type="ARBA" id="ARBA00012722"/>
    </source>
</evidence>
<dbReference type="SUPFAM" id="SSF47781">
    <property type="entry name" value="RuvA domain 2-like"/>
    <property type="match status" value="1"/>
</dbReference>
<keyword evidence="8 15" id="KW-0862">Zinc</keyword>
<dbReference type="Pfam" id="PF01653">
    <property type="entry name" value="DNA_ligase_aden"/>
    <property type="match status" value="1"/>
</dbReference>
<keyword evidence="19" id="KW-1185">Reference proteome</keyword>
<dbReference type="Pfam" id="PF14520">
    <property type="entry name" value="HHH_5"/>
    <property type="match status" value="1"/>
</dbReference>
<evidence type="ECO:0000256" key="14">
    <source>
        <dbReference type="ARBA" id="ARBA00060881"/>
    </source>
</evidence>
<reference evidence="18 19" key="1">
    <citation type="submission" date="2013-07" db="EMBL/GenBank/DDBJ databases">
        <authorList>
            <person name="Weinstock G."/>
            <person name="Sodergren E."/>
            <person name="Wylie T."/>
            <person name="Fulton L."/>
            <person name="Fulton R."/>
            <person name="Fronick C."/>
            <person name="O'Laughlin M."/>
            <person name="Godfrey J."/>
            <person name="Miner T."/>
            <person name="Herter B."/>
            <person name="Appelbaum E."/>
            <person name="Cordes M."/>
            <person name="Lek S."/>
            <person name="Wollam A."/>
            <person name="Pepin K.H."/>
            <person name="Palsikar V.B."/>
            <person name="Mitreva M."/>
            <person name="Wilson R.K."/>
        </authorList>
    </citation>
    <scope>NUCLEOTIDE SEQUENCE [LARGE SCALE GENOMIC DNA]</scope>
    <source>
        <strain evidence="18 19">ATCC 27760</strain>
    </source>
</reference>
<dbReference type="InterPro" id="IPR001357">
    <property type="entry name" value="BRCT_dom"/>
</dbReference>
<dbReference type="EC" id="6.5.1.2" evidence="2 15"/>
<dbReference type="CDD" id="cd17748">
    <property type="entry name" value="BRCT_DNA_ligase_like"/>
    <property type="match status" value="1"/>
</dbReference>
<feature type="binding site" evidence="15">
    <location>
        <position position="112"/>
    </location>
    <ligand>
        <name>NAD(+)</name>
        <dbReference type="ChEBI" id="CHEBI:57540"/>
    </ligand>
</feature>
<evidence type="ECO:0000256" key="11">
    <source>
        <dbReference type="ARBA" id="ARBA00023204"/>
    </source>
</evidence>
<dbReference type="InterPro" id="IPR004150">
    <property type="entry name" value="NAD_DNA_ligase_OB"/>
</dbReference>
<evidence type="ECO:0000256" key="6">
    <source>
        <dbReference type="ARBA" id="ARBA00022723"/>
    </source>
</evidence>
<feature type="domain" description="BRCT" evidence="17">
    <location>
        <begin position="584"/>
        <end position="667"/>
    </location>
</feature>
<dbReference type="GeneID" id="93691815"/>
<dbReference type="FunFam" id="1.10.150.20:FF:000007">
    <property type="entry name" value="DNA ligase"/>
    <property type="match status" value="1"/>
</dbReference>
<dbReference type="PROSITE" id="PS01056">
    <property type="entry name" value="DNA_LIGASE_N2"/>
    <property type="match status" value="1"/>
</dbReference>
<dbReference type="SMART" id="SM00292">
    <property type="entry name" value="BRCT"/>
    <property type="match status" value="1"/>
</dbReference>
<dbReference type="Pfam" id="PF00533">
    <property type="entry name" value="BRCT"/>
    <property type="match status" value="1"/>
</dbReference>
<dbReference type="PROSITE" id="PS50172">
    <property type="entry name" value="BRCT"/>
    <property type="match status" value="1"/>
</dbReference>
<evidence type="ECO:0000256" key="5">
    <source>
        <dbReference type="ARBA" id="ARBA00022705"/>
    </source>
</evidence>
<feature type="binding site" evidence="15">
    <location>
        <position position="406"/>
    </location>
    <ligand>
        <name>Zn(2+)</name>
        <dbReference type="ChEBI" id="CHEBI:29105"/>
    </ligand>
</feature>
<dbReference type="InterPro" id="IPR004149">
    <property type="entry name" value="Znf_DNAligase_C4"/>
</dbReference>
<protein>
    <recommendedName>
        <fullName evidence="3 15">DNA ligase</fullName>
        <ecNumber evidence="2 15">6.5.1.2</ecNumber>
    </recommendedName>
    <alternativeName>
        <fullName evidence="15">Polydeoxyribonucleotide synthase [NAD(+)]</fullName>
    </alternativeName>
</protein>
<dbReference type="FunFam" id="2.40.50.140:FF:000012">
    <property type="entry name" value="DNA ligase"/>
    <property type="match status" value="1"/>
</dbReference>
<dbReference type="Proteomes" id="UP000016662">
    <property type="component" value="Unassembled WGS sequence"/>
</dbReference>
<evidence type="ECO:0000256" key="4">
    <source>
        <dbReference type="ARBA" id="ARBA00022598"/>
    </source>
</evidence>
<evidence type="ECO:0000313" key="19">
    <source>
        <dbReference type="Proteomes" id="UP000016662"/>
    </source>
</evidence>
<dbReference type="NCBIfam" id="TIGR00575">
    <property type="entry name" value="dnlj"/>
    <property type="match status" value="1"/>
</dbReference>
<dbReference type="Gene3D" id="1.10.150.20">
    <property type="entry name" value="5' to 3' exonuclease, C-terminal subdomain"/>
    <property type="match status" value="2"/>
</dbReference>
<keyword evidence="12 15" id="KW-0464">Manganese</keyword>
<dbReference type="Pfam" id="PF03120">
    <property type="entry name" value="OB_DNA_ligase"/>
    <property type="match status" value="1"/>
</dbReference>
<dbReference type="eggNOG" id="COG0272">
    <property type="taxonomic scope" value="Bacteria"/>
</dbReference>
<feature type="binding site" evidence="15">
    <location>
        <begin position="83"/>
        <end position="84"/>
    </location>
    <ligand>
        <name>NAD(+)</name>
        <dbReference type="ChEBI" id="CHEBI:57540"/>
    </ligand>
</feature>
<dbReference type="GO" id="GO:0005829">
    <property type="term" value="C:cytosol"/>
    <property type="evidence" value="ECO:0007669"/>
    <property type="project" value="TreeGrafter"/>
</dbReference>
<dbReference type="InterPro" id="IPR013839">
    <property type="entry name" value="DNAligase_adenylation"/>
</dbReference>
<evidence type="ECO:0000259" key="17">
    <source>
        <dbReference type="PROSITE" id="PS50172"/>
    </source>
</evidence>
<dbReference type="InterPro" id="IPR012340">
    <property type="entry name" value="NA-bd_OB-fold"/>
</dbReference>
<dbReference type="InterPro" id="IPR010994">
    <property type="entry name" value="RuvA_2-like"/>
</dbReference>
<gene>
    <name evidence="15" type="primary">ligA</name>
    <name evidence="18" type="ORF">RUMCAL_00778</name>
</gene>
<dbReference type="RefSeq" id="WP_021682240.1">
    <property type="nucleotide sequence ID" value="NZ_KI260408.1"/>
</dbReference>
<evidence type="ECO:0000256" key="3">
    <source>
        <dbReference type="ARBA" id="ARBA00013308"/>
    </source>
</evidence>
<evidence type="ECO:0000256" key="8">
    <source>
        <dbReference type="ARBA" id="ARBA00022833"/>
    </source>
</evidence>
<feature type="active site" description="N6-AMP-lysine intermediate" evidence="15">
    <location>
        <position position="114"/>
    </location>
</feature>
<dbReference type="FunFam" id="1.10.150.20:FF:000006">
    <property type="entry name" value="DNA ligase"/>
    <property type="match status" value="1"/>
</dbReference>
<feature type="binding site" evidence="15">
    <location>
        <position position="403"/>
    </location>
    <ligand>
        <name>Zn(2+)</name>
        <dbReference type="ChEBI" id="CHEBI:29105"/>
    </ligand>
</feature>
<dbReference type="PANTHER" id="PTHR23389">
    <property type="entry name" value="CHROMOSOME TRANSMISSION FIDELITY FACTOR 18"/>
    <property type="match status" value="1"/>
</dbReference>
<dbReference type="HOGENOM" id="CLU_007764_2_1_9"/>
<feature type="binding site" evidence="15">
    <location>
        <position position="311"/>
    </location>
    <ligand>
        <name>NAD(+)</name>
        <dbReference type="ChEBI" id="CHEBI:57540"/>
    </ligand>
</feature>
<feature type="binding site" evidence="15">
    <location>
        <position position="170"/>
    </location>
    <ligand>
        <name>NAD(+)</name>
        <dbReference type="ChEBI" id="CHEBI:57540"/>
    </ligand>
</feature>
<evidence type="ECO:0000256" key="13">
    <source>
        <dbReference type="ARBA" id="ARBA00034005"/>
    </source>
</evidence>
<dbReference type="AlphaFoldDB" id="U2KE95"/>
<evidence type="ECO:0000256" key="1">
    <source>
        <dbReference type="ARBA" id="ARBA00004067"/>
    </source>
</evidence>
<evidence type="ECO:0000256" key="16">
    <source>
        <dbReference type="RuleBase" id="RU000618"/>
    </source>
</evidence>
<dbReference type="InterPro" id="IPR013840">
    <property type="entry name" value="DNAligase_N"/>
</dbReference>
<dbReference type="Gene3D" id="2.40.50.140">
    <property type="entry name" value="Nucleic acid-binding proteins"/>
    <property type="match status" value="1"/>
</dbReference>
<dbReference type="Gene3D" id="6.20.10.30">
    <property type="match status" value="1"/>
</dbReference>
<dbReference type="InterPro" id="IPR018239">
    <property type="entry name" value="DNA_ligase_AS"/>
</dbReference>
<sequence>MDEATAKQRMAELQQRLERYNEEYYVQDAPSVTDYEYDMLLRELETLEQQYPQFAAADSPTKHVGGTASRTFEKVPHTVQMMSLQDVFSYEEMNAFVQKCQEELENPEFSVEPKIDGLSVSLEYTNGVFTRGSTRGDGFVGEDVTANLMTIANIPKKLEHAPAFLEVRGEVYMPRKSFAALVEQQELNGETPAKNPRNAAAGSLRQKNAVVTAQRSLDIWIFNIQQIDGEILSEHIESLEYLRKLGFPTVIPHSKPLRTAEEIRAEIAAIGEAKLHYAYDTDGVVVKVNSFAQREEMGATSKVPKWAAAFKFPPEEKETTLREIQLSVGRTGVITPVAIFDPVQLAGTEVARATLHNQDFITERDIRLGDTIVVRKAGEIIPEVLRVKCHAEGALPYQLPNACPVCHTQAVRDPEEAAIRCPNPDCPAQLMKRMIHFVSKDAMNIDGLGPQNLAALQENGLVHSVADLYSLTKKELTELERFAEKSAENLVRAIAASKENSLDRLVFALGIRGIGSRAAKLLCERFPTMDALLHATAEEIQEIDGFGETMAESVVKALSEPHMLQLITHLREAGCNMTYHGTVVEDHRFAGMTFVLTGTLSTMKRSEAKELVLRYGGKVSGSVSKKTTFVVAGEAAGSKLDKANELGIPVLSEEEFRQKILENAETK</sequence>
<dbReference type="GO" id="GO:0006281">
    <property type="term" value="P:DNA repair"/>
    <property type="evidence" value="ECO:0007669"/>
    <property type="project" value="UniProtKB-KW"/>
</dbReference>
<comment type="function">
    <text evidence="1 15">DNA ligase that catalyzes the formation of phosphodiester linkages between 5'-phosphoryl and 3'-hydroxyl groups in double-stranded DNA using NAD as a coenzyme and as the energy source for the reaction. It is essential for DNA replication and repair of damaged DNA.</text>
</comment>
<keyword evidence="9 15" id="KW-0460">Magnesium</keyword>
<dbReference type="SUPFAM" id="SSF50249">
    <property type="entry name" value="Nucleic acid-binding proteins"/>
    <property type="match status" value="1"/>
</dbReference>
<comment type="caution">
    <text evidence="18">The sequence shown here is derived from an EMBL/GenBank/DDBJ whole genome shotgun (WGS) entry which is preliminary data.</text>
</comment>
<dbReference type="InterPro" id="IPR003583">
    <property type="entry name" value="Hlx-hairpin-Hlx_DNA-bd_motif"/>
</dbReference>
<dbReference type="Gene3D" id="3.40.50.10190">
    <property type="entry name" value="BRCT domain"/>
    <property type="match status" value="1"/>
</dbReference>
<accession>U2KE95</accession>
<dbReference type="InterPro" id="IPR036420">
    <property type="entry name" value="BRCT_dom_sf"/>
</dbReference>
<feature type="binding site" evidence="15">
    <location>
        <position position="421"/>
    </location>
    <ligand>
        <name>Zn(2+)</name>
        <dbReference type="ChEBI" id="CHEBI:29105"/>
    </ligand>
</feature>
<dbReference type="Pfam" id="PF03119">
    <property type="entry name" value="DNA_ligase_ZBD"/>
    <property type="match status" value="1"/>
</dbReference>
<keyword evidence="6 15" id="KW-0479">Metal-binding</keyword>
<dbReference type="InterPro" id="IPR001679">
    <property type="entry name" value="DNA_ligase"/>
</dbReference>
<evidence type="ECO:0000256" key="15">
    <source>
        <dbReference type="HAMAP-Rule" id="MF_01588"/>
    </source>
</evidence>